<dbReference type="AlphaFoldDB" id="A0A8K0P4Y7"/>
<keyword evidence="6" id="KW-1185">Reference proteome</keyword>
<dbReference type="PANTHER" id="PTHR13720">
    <property type="entry name" value="WD-40 REPEAT PROTEIN"/>
    <property type="match status" value="1"/>
</dbReference>
<dbReference type="Proteomes" id="UP000792457">
    <property type="component" value="Unassembled WGS sequence"/>
</dbReference>
<comment type="caution">
    <text evidence="5">The sequence shown here is derived from an EMBL/GenBank/DDBJ whole genome shotgun (WGS) entry which is preliminary data.</text>
</comment>
<organism evidence="5 6">
    <name type="scientific">Ladona fulva</name>
    <name type="common">Scarce chaser dragonfly</name>
    <name type="synonym">Libellula fulva</name>
    <dbReference type="NCBI Taxonomy" id="123851"/>
    <lineage>
        <taxon>Eukaryota</taxon>
        <taxon>Metazoa</taxon>
        <taxon>Ecdysozoa</taxon>
        <taxon>Arthropoda</taxon>
        <taxon>Hexapoda</taxon>
        <taxon>Insecta</taxon>
        <taxon>Pterygota</taxon>
        <taxon>Palaeoptera</taxon>
        <taxon>Odonata</taxon>
        <taxon>Epiprocta</taxon>
        <taxon>Anisoptera</taxon>
        <taxon>Libelluloidea</taxon>
        <taxon>Libellulidae</taxon>
        <taxon>Ladona</taxon>
    </lineage>
</organism>
<dbReference type="PROSITE" id="PS50294">
    <property type="entry name" value="WD_REPEATS_REGION"/>
    <property type="match status" value="1"/>
</dbReference>
<name>A0A8K0P4Y7_LADFU</name>
<evidence type="ECO:0000313" key="6">
    <source>
        <dbReference type="Proteomes" id="UP000792457"/>
    </source>
</evidence>
<dbReference type="SMART" id="SM00320">
    <property type="entry name" value="WD40"/>
    <property type="match status" value="5"/>
</dbReference>
<evidence type="ECO:0000256" key="2">
    <source>
        <dbReference type="ARBA" id="ARBA00022737"/>
    </source>
</evidence>
<dbReference type="InterPro" id="IPR011047">
    <property type="entry name" value="Quinoprotein_ADH-like_sf"/>
</dbReference>
<gene>
    <name evidence="5" type="ORF">J437_LFUL011047</name>
</gene>
<dbReference type="InterPro" id="IPR050630">
    <property type="entry name" value="WD_repeat_EMAP"/>
</dbReference>
<dbReference type="InterPro" id="IPR024977">
    <property type="entry name" value="Apc4-like_WD40_dom"/>
</dbReference>
<sequence length="407" mass="45552">MDDNLIITYGKGHLAFWTRRKDGFFERTDIVKPVSPTIICNNNFFMSFHDQASSRTHVTCLQFEADGDVVAGDGDGFITIYSVDADGSYFVRLEFEVKNLEFIGRLFSWKYLNCIGDAVAIGSQNGSVYLFRVSRDGFSYKKLNKMRGSQPLTQVDWSTDGNFLQTATADYDLSFCGVRTIYPQRPGRNDGNIYVGTTKNNIYEGSLQRRFNQVVFGHSKLLWGLAVHPDDEVFATAGHDKYVALWRKHKLVWNTQVQYELVSIAFHPFGMALAAGSSEGHLIILNAETGSHMATVRVCGSPLTCLSFNPGERCKGVSENLHKLVGCQSFVTREECFSNEGCEVVHPNLCRRILSGWYPCISPRAEYNEEKALSSHVASARFMFHDRSVVSVGGTDAAAMLWEVVDD</sequence>
<dbReference type="GO" id="GO:0008017">
    <property type="term" value="F:microtubule binding"/>
    <property type="evidence" value="ECO:0007669"/>
    <property type="project" value="TreeGrafter"/>
</dbReference>
<evidence type="ECO:0000259" key="4">
    <source>
        <dbReference type="Pfam" id="PF12894"/>
    </source>
</evidence>
<evidence type="ECO:0000313" key="5">
    <source>
        <dbReference type="EMBL" id="KAG8231079.1"/>
    </source>
</evidence>
<feature type="repeat" description="WD" evidence="3">
    <location>
        <begin position="215"/>
        <end position="246"/>
    </location>
</feature>
<evidence type="ECO:0000256" key="1">
    <source>
        <dbReference type="ARBA" id="ARBA00022574"/>
    </source>
</evidence>
<dbReference type="Pfam" id="PF00400">
    <property type="entry name" value="WD40"/>
    <property type="match status" value="1"/>
</dbReference>
<keyword evidence="1 3" id="KW-0853">WD repeat</keyword>
<dbReference type="GO" id="GO:0000226">
    <property type="term" value="P:microtubule cytoskeleton organization"/>
    <property type="evidence" value="ECO:0007669"/>
    <property type="project" value="TreeGrafter"/>
</dbReference>
<dbReference type="Gene3D" id="2.130.10.10">
    <property type="entry name" value="YVTN repeat-like/Quinoprotein amine dehydrogenase"/>
    <property type="match status" value="3"/>
</dbReference>
<proteinExistence type="predicted"/>
<reference evidence="5" key="1">
    <citation type="submission" date="2013-04" db="EMBL/GenBank/DDBJ databases">
        <authorList>
            <person name="Qu J."/>
            <person name="Murali S.C."/>
            <person name="Bandaranaike D."/>
            <person name="Bellair M."/>
            <person name="Blankenburg K."/>
            <person name="Chao H."/>
            <person name="Dinh H."/>
            <person name="Doddapaneni H."/>
            <person name="Downs B."/>
            <person name="Dugan-Rocha S."/>
            <person name="Elkadiri S."/>
            <person name="Gnanaolivu R.D."/>
            <person name="Hernandez B."/>
            <person name="Javaid M."/>
            <person name="Jayaseelan J.C."/>
            <person name="Lee S."/>
            <person name="Li M."/>
            <person name="Ming W."/>
            <person name="Munidasa M."/>
            <person name="Muniz J."/>
            <person name="Nguyen L."/>
            <person name="Ongeri F."/>
            <person name="Osuji N."/>
            <person name="Pu L.-L."/>
            <person name="Puazo M."/>
            <person name="Qu C."/>
            <person name="Quiroz J."/>
            <person name="Raj R."/>
            <person name="Weissenberger G."/>
            <person name="Xin Y."/>
            <person name="Zou X."/>
            <person name="Han Y."/>
            <person name="Richards S."/>
            <person name="Worley K."/>
            <person name="Muzny D."/>
            <person name="Gibbs R."/>
        </authorList>
    </citation>
    <scope>NUCLEOTIDE SEQUENCE</scope>
    <source>
        <strain evidence="5">Sampled in the wild</strain>
    </source>
</reference>
<dbReference type="Pfam" id="PF12894">
    <property type="entry name" value="ANAPC4_WD40"/>
    <property type="match status" value="1"/>
</dbReference>
<keyword evidence="2" id="KW-0677">Repeat</keyword>
<feature type="domain" description="Anaphase-promoting complex subunit 4-like WD40" evidence="4">
    <location>
        <begin position="230"/>
        <end position="308"/>
    </location>
</feature>
<dbReference type="OrthoDB" id="47802at2759"/>
<accession>A0A8K0P4Y7</accession>
<dbReference type="EMBL" id="KZ308530">
    <property type="protein sequence ID" value="KAG8231079.1"/>
    <property type="molecule type" value="Genomic_DNA"/>
</dbReference>
<dbReference type="SUPFAM" id="SSF50998">
    <property type="entry name" value="Quinoprotein alcohol dehydrogenase-like"/>
    <property type="match status" value="1"/>
</dbReference>
<dbReference type="PROSITE" id="PS50082">
    <property type="entry name" value="WD_REPEATS_2"/>
    <property type="match status" value="1"/>
</dbReference>
<dbReference type="InterPro" id="IPR001680">
    <property type="entry name" value="WD40_rpt"/>
</dbReference>
<protein>
    <recommendedName>
        <fullName evidence="4">Anaphase-promoting complex subunit 4-like WD40 domain-containing protein</fullName>
    </recommendedName>
</protein>
<evidence type="ECO:0000256" key="3">
    <source>
        <dbReference type="PROSITE-ProRule" id="PRU00221"/>
    </source>
</evidence>
<dbReference type="GO" id="GO:0072686">
    <property type="term" value="C:mitotic spindle"/>
    <property type="evidence" value="ECO:0007669"/>
    <property type="project" value="TreeGrafter"/>
</dbReference>
<dbReference type="PANTHER" id="PTHR13720:SF55">
    <property type="entry name" value="ECHINODERM MICROTUBULE-ASSOCIATED PROTEIN-LIKE CG42247"/>
    <property type="match status" value="1"/>
</dbReference>
<dbReference type="InterPro" id="IPR015943">
    <property type="entry name" value="WD40/YVTN_repeat-like_dom_sf"/>
</dbReference>
<reference evidence="5" key="2">
    <citation type="submission" date="2017-10" db="EMBL/GenBank/DDBJ databases">
        <title>Ladona fulva Genome sequencing and assembly.</title>
        <authorList>
            <person name="Murali S."/>
            <person name="Richards S."/>
            <person name="Bandaranaike D."/>
            <person name="Bellair M."/>
            <person name="Blankenburg K."/>
            <person name="Chao H."/>
            <person name="Dinh H."/>
            <person name="Doddapaneni H."/>
            <person name="Dugan-Rocha S."/>
            <person name="Elkadiri S."/>
            <person name="Gnanaolivu R."/>
            <person name="Hernandez B."/>
            <person name="Skinner E."/>
            <person name="Javaid M."/>
            <person name="Lee S."/>
            <person name="Li M."/>
            <person name="Ming W."/>
            <person name="Munidasa M."/>
            <person name="Muniz J."/>
            <person name="Nguyen L."/>
            <person name="Hughes D."/>
            <person name="Osuji N."/>
            <person name="Pu L.-L."/>
            <person name="Puazo M."/>
            <person name="Qu C."/>
            <person name="Quiroz J."/>
            <person name="Raj R."/>
            <person name="Weissenberger G."/>
            <person name="Xin Y."/>
            <person name="Zou X."/>
            <person name="Han Y."/>
            <person name="Worley K."/>
            <person name="Muzny D."/>
            <person name="Gibbs R."/>
        </authorList>
    </citation>
    <scope>NUCLEOTIDE SEQUENCE</scope>
    <source>
        <strain evidence="5">Sampled in the wild</strain>
    </source>
</reference>